<dbReference type="GO" id="GO:0015562">
    <property type="term" value="F:efflux transmembrane transporter activity"/>
    <property type="evidence" value="ECO:0007669"/>
    <property type="project" value="TreeGrafter"/>
</dbReference>
<organism evidence="8 9">
    <name type="scientific">Phocaeicola vulgatus str. 3975 RP4</name>
    <dbReference type="NCBI Taxonomy" id="1339352"/>
    <lineage>
        <taxon>Bacteria</taxon>
        <taxon>Pseudomonadati</taxon>
        <taxon>Bacteroidota</taxon>
        <taxon>Bacteroidia</taxon>
        <taxon>Bacteroidales</taxon>
        <taxon>Bacteroidaceae</taxon>
        <taxon>Phocaeicola</taxon>
    </lineage>
</organism>
<comment type="caution">
    <text evidence="8">The sequence shown here is derived from an EMBL/GenBank/DDBJ whole genome shotgun (WGS) entry which is preliminary data.</text>
</comment>
<dbReference type="Gene3D" id="2.40.30.170">
    <property type="match status" value="1"/>
</dbReference>
<dbReference type="NCBIfam" id="TIGR01730">
    <property type="entry name" value="RND_mfp"/>
    <property type="match status" value="1"/>
</dbReference>
<evidence type="ECO:0000313" key="9">
    <source>
        <dbReference type="Proteomes" id="UP000027661"/>
    </source>
</evidence>
<dbReference type="Pfam" id="PF25989">
    <property type="entry name" value="YknX_C"/>
    <property type="match status" value="1"/>
</dbReference>
<feature type="transmembrane region" description="Helical" evidence="3">
    <location>
        <begin position="7"/>
        <end position="25"/>
    </location>
</feature>
<dbReference type="PATRIC" id="fig|1339352.3.peg.4384"/>
<evidence type="ECO:0000256" key="2">
    <source>
        <dbReference type="SAM" id="Coils"/>
    </source>
</evidence>
<reference evidence="8 9" key="1">
    <citation type="submission" date="2014-04" db="EMBL/GenBank/DDBJ databases">
        <authorList>
            <person name="Sears C."/>
            <person name="Carroll K."/>
            <person name="Sack B.R."/>
            <person name="Qadri F."/>
            <person name="Myers L.L."/>
            <person name="Chung G.-T."/>
            <person name="Escheverria P."/>
            <person name="Fraser C.M."/>
            <person name="Sadzewicz L."/>
            <person name="Shefchek K.A."/>
            <person name="Tallon L."/>
            <person name="Das S.P."/>
            <person name="Daugherty S."/>
            <person name="Mongodin E.F."/>
        </authorList>
    </citation>
    <scope>NUCLEOTIDE SEQUENCE [LARGE SCALE GENOMIC DNA]</scope>
    <source>
        <strain evidence="8 9">3975 RP4</strain>
    </source>
</reference>
<dbReference type="InterPro" id="IPR058637">
    <property type="entry name" value="YknX-like_C"/>
</dbReference>
<proteinExistence type="inferred from homology"/>
<evidence type="ECO:0000259" key="7">
    <source>
        <dbReference type="Pfam" id="PF25989"/>
    </source>
</evidence>
<dbReference type="Pfam" id="PF25954">
    <property type="entry name" value="Beta-barrel_RND_2"/>
    <property type="match status" value="1"/>
</dbReference>
<keyword evidence="3" id="KW-0472">Membrane</keyword>
<dbReference type="InterPro" id="IPR006143">
    <property type="entry name" value="RND_pump_MFP"/>
</dbReference>
<dbReference type="InterPro" id="IPR058624">
    <property type="entry name" value="MdtA-like_HH"/>
</dbReference>
<accession>A0A069RZP3</accession>
<dbReference type="Pfam" id="PF25917">
    <property type="entry name" value="BSH_RND"/>
    <property type="match status" value="1"/>
</dbReference>
<feature type="domain" description="CusB-like beta-barrel" evidence="6">
    <location>
        <begin position="208"/>
        <end position="281"/>
    </location>
</feature>
<evidence type="ECO:0000259" key="5">
    <source>
        <dbReference type="Pfam" id="PF25917"/>
    </source>
</evidence>
<comment type="similarity">
    <text evidence="1">Belongs to the membrane fusion protein (MFP) (TC 8.A.1) family.</text>
</comment>
<dbReference type="Pfam" id="PF25876">
    <property type="entry name" value="HH_MFP_RND"/>
    <property type="match status" value="1"/>
</dbReference>
<dbReference type="Proteomes" id="UP000027661">
    <property type="component" value="Unassembled WGS sequence"/>
</dbReference>
<dbReference type="Gene3D" id="2.40.50.100">
    <property type="match status" value="1"/>
</dbReference>
<keyword evidence="3" id="KW-1133">Transmembrane helix</keyword>
<evidence type="ECO:0000256" key="3">
    <source>
        <dbReference type="SAM" id="Phobius"/>
    </source>
</evidence>
<keyword evidence="3" id="KW-0812">Transmembrane</keyword>
<sequence>MNKRIKWGIIILIGAGLAGLGIYQFTPHENEELTAADALPKENKQRTLKVNAQVIKPHLLTDEILVTGRLVPDEEVSLSFETSGKITDIFFTEGTLVKRGELLAKVNDRQLQAQLKRLEAQIPLAEDRVFRQNALLKRDAVSKEAYEQVKTELATLNADIENIKANIDMTELRAPFDGIIGLRQVSTGAYASPTTVVARLTKVTPLKVEFAVPERYAREIKKGTNLEFKVEGKLDTYHAQVYATESSIDMETHSLNIRAIYPNRNGELLAGRYADIQLKQKEIEDAIAIPSEAIVPEMGKNKVFVYRSGVADPVDVIIGLRTEAEVQIVRGLSVGDTILTSGTLQLRKGMPVELQAIN</sequence>
<evidence type="ECO:0000256" key="1">
    <source>
        <dbReference type="ARBA" id="ARBA00009477"/>
    </source>
</evidence>
<dbReference type="InterPro" id="IPR058625">
    <property type="entry name" value="MdtA-like_BSH"/>
</dbReference>
<gene>
    <name evidence="8" type="ORF">M099_4683</name>
</gene>
<dbReference type="AlphaFoldDB" id="A0A069RZP3"/>
<dbReference type="GO" id="GO:1990281">
    <property type="term" value="C:efflux pump complex"/>
    <property type="evidence" value="ECO:0007669"/>
    <property type="project" value="TreeGrafter"/>
</dbReference>
<dbReference type="Gene3D" id="1.10.287.470">
    <property type="entry name" value="Helix hairpin bin"/>
    <property type="match status" value="1"/>
</dbReference>
<dbReference type="PANTHER" id="PTHR30469:SF36">
    <property type="entry name" value="BLL3903 PROTEIN"/>
    <property type="match status" value="1"/>
</dbReference>
<feature type="domain" description="Multidrug resistance protein MdtA-like barrel-sandwich hybrid" evidence="5">
    <location>
        <begin position="77"/>
        <end position="192"/>
    </location>
</feature>
<evidence type="ECO:0000313" key="8">
    <source>
        <dbReference type="EMBL" id="KDS42634.1"/>
    </source>
</evidence>
<feature type="coiled-coil region" evidence="2">
    <location>
        <begin position="108"/>
        <end position="173"/>
    </location>
</feature>
<name>A0A069RZP3_PHOVU</name>
<dbReference type="PANTHER" id="PTHR30469">
    <property type="entry name" value="MULTIDRUG RESISTANCE PROTEIN MDTA"/>
    <property type="match status" value="1"/>
</dbReference>
<feature type="domain" description="YknX-like C-terminal permuted SH3-like" evidence="7">
    <location>
        <begin position="286"/>
        <end position="353"/>
    </location>
</feature>
<dbReference type="RefSeq" id="WP_005849123.1">
    <property type="nucleotide sequence ID" value="NZ_JNHM01000184.1"/>
</dbReference>
<dbReference type="InterPro" id="IPR058792">
    <property type="entry name" value="Beta-barrel_RND_2"/>
</dbReference>
<dbReference type="Gene3D" id="2.40.420.20">
    <property type="match status" value="1"/>
</dbReference>
<evidence type="ECO:0000259" key="4">
    <source>
        <dbReference type="Pfam" id="PF25876"/>
    </source>
</evidence>
<dbReference type="EMBL" id="JNHM01000184">
    <property type="protein sequence ID" value="KDS42634.1"/>
    <property type="molecule type" value="Genomic_DNA"/>
</dbReference>
<evidence type="ECO:0000259" key="6">
    <source>
        <dbReference type="Pfam" id="PF25954"/>
    </source>
</evidence>
<dbReference type="GeneID" id="5302830"/>
<feature type="domain" description="Multidrug resistance protein MdtA-like alpha-helical hairpin" evidence="4">
    <location>
        <begin position="109"/>
        <end position="169"/>
    </location>
</feature>
<protein>
    <submittedName>
        <fullName evidence="8">Efflux transporter, RND family, MFP subunit</fullName>
    </submittedName>
</protein>
<keyword evidence="2" id="KW-0175">Coiled coil</keyword>
<dbReference type="SUPFAM" id="SSF111369">
    <property type="entry name" value="HlyD-like secretion proteins"/>
    <property type="match status" value="1"/>
</dbReference>